<protein>
    <submittedName>
        <fullName evidence="2">Intron-associated endonuclease 1</fullName>
    </submittedName>
</protein>
<proteinExistence type="predicted"/>
<organism evidence="2">
    <name type="scientific">virus sp. ct6Ax4</name>
    <dbReference type="NCBI Taxonomy" id="2826791"/>
    <lineage>
        <taxon>Viruses</taxon>
    </lineage>
</organism>
<reference evidence="2" key="1">
    <citation type="journal article" date="2021" name="Proc. Natl. Acad. Sci. U.S.A.">
        <title>A Catalog of Tens of Thousands of Viruses from Human Metagenomes Reveals Hidden Associations with Chronic Diseases.</title>
        <authorList>
            <person name="Tisza M.J."/>
            <person name="Buck C.B."/>
        </authorList>
    </citation>
    <scope>NUCLEOTIDE SEQUENCE</scope>
    <source>
        <strain evidence="2">Ct6Ax4</strain>
    </source>
</reference>
<dbReference type="EMBL" id="BK015824">
    <property type="protein sequence ID" value="DAE26929.1"/>
    <property type="molecule type" value="Genomic_DNA"/>
</dbReference>
<feature type="region of interest" description="Disordered" evidence="1">
    <location>
        <begin position="119"/>
        <end position="140"/>
    </location>
</feature>
<feature type="compositionally biased region" description="Basic and acidic residues" evidence="1">
    <location>
        <begin position="127"/>
        <end position="140"/>
    </location>
</feature>
<dbReference type="Gene3D" id="3.40.1440.10">
    <property type="entry name" value="GIY-YIG endonuclease"/>
    <property type="match status" value="1"/>
</dbReference>
<evidence type="ECO:0000256" key="1">
    <source>
        <dbReference type="SAM" id="MobiDB-lite"/>
    </source>
</evidence>
<keyword evidence="2" id="KW-0255">Endonuclease</keyword>
<dbReference type="InterPro" id="IPR035901">
    <property type="entry name" value="GIY-YIG_endonuc_sf"/>
</dbReference>
<name>A0A8S5R785_9VIRU</name>
<dbReference type="GO" id="GO:0004519">
    <property type="term" value="F:endonuclease activity"/>
    <property type="evidence" value="ECO:0007669"/>
    <property type="project" value="UniProtKB-KW"/>
</dbReference>
<evidence type="ECO:0000313" key="2">
    <source>
        <dbReference type="EMBL" id="DAE26929.1"/>
    </source>
</evidence>
<sequence>MSNQNYRKAMAIEAKNKKRILEINPHVDDGSGIYFLTRMDEDGIRYAYIGQAKHLLTRLAQHLSGYQHIDLSLRKHGLYTTDNIYGWKVGFLHFPAEQLDEMEQKYIRQYAQSGYQLRNKTAGGQGEGKKQIDDYRPSKGYRDGIEQGKRMLARELLSIAEKHLKIDLREDKRGNKISQKQYEKFMALIHAEGNDESVHDSDE</sequence>
<keyword evidence="2" id="KW-0378">Hydrolase</keyword>
<accession>A0A8S5R785</accession>
<keyword evidence="2" id="KW-0540">Nuclease</keyword>